<feature type="transmembrane region" description="Helical" evidence="9">
    <location>
        <begin position="146"/>
        <end position="166"/>
    </location>
</feature>
<dbReference type="PANTHER" id="PTHR32502:SF5">
    <property type="entry name" value="N-ACETYLGALACTOSAMINE PERMEASE IID COMPONENT-RELATED"/>
    <property type="match status" value="1"/>
</dbReference>
<evidence type="ECO:0000256" key="3">
    <source>
        <dbReference type="ARBA" id="ARBA00022475"/>
    </source>
</evidence>
<keyword evidence="2" id="KW-0813">Transport</keyword>
<feature type="transmembrane region" description="Helical" evidence="9">
    <location>
        <begin position="121"/>
        <end position="140"/>
    </location>
</feature>
<name>A0ABU0DYD2_9FIRM</name>
<feature type="transmembrane region" description="Helical" evidence="9">
    <location>
        <begin position="187"/>
        <end position="208"/>
    </location>
</feature>
<evidence type="ECO:0000313" key="11">
    <source>
        <dbReference type="Proteomes" id="UP001230220"/>
    </source>
</evidence>
<evidence type="ECO:0000256" key="2">
    <source>
        <dbReference type="ARBA" id="ARBA00022448"/>
    </source>
</evidence>
<evidence type="ECO:0000256" key="5">
    <source>
        <dbReference type="ARBA" id="ARBA00022683"/>
    </source>
</evidence>
<dbReference type="PROSITE" id="PS51108">
    <property type="entry name" value="PTS_EIID"/>
    <property type="match status" value="1"/>
</dbReference>
<evidence type="ECO:0000256" key="8">
    <source>
        <dbReference type="ARBA" id="ARBA00023136"/>
    </source>
</evidence>
<dbReference type="PANTHER" id="PTHR32502">
    <property type="entry name" value="N-ACETYLGALACTOSAMINE PERMEASE II COMPONENT-RELATED"/>
    <property type="match status" value="1"/>
</dbReference>
<keyword evidence="3" id="KW-1003">Cell membrane</keyword>
<feature type="transmembrane region" description="Helical" evidence="9">
    <location>
        <begin position="255"/>
        <end position="275"/>
    </location>
</feature>
<keyword evidence="5" id="KW-0598">Phosphotransferase system</keyword>
<sequence length="276" mass="30092">MSTETKQILTKKDVRRAAVTWHMTSHMTYNYQRLQAGALTTAMGPIFEKLYPNNNEKMIEGLQRHMLYFNTEPRWGAILPGMVVALEEGLAMDTTGEMDATIIPDIKTALMGPLAGIGDTLWAGLVKPIILSVILGWAVQGHIWGAWMYGIGVTLLDFVVTYQMFMRGYKLGIDSIDRFLEGGFVKMVTTALGIIGLFCLGAMIVKYVTIGAVYTIELDTGVLDLGSILNKIVPSLIPLSVTLLGFWLQVKGKSVTTILLILFVIGFAGGAVGLLG</sequence>
<evidence type="ECO:0000256" key="1">
    <source>
        <dbReference type="ARBA" id="ARBA00004651"/>
    </source>
</evidence>
<keyword evidence="8 9" id="KW-0472">Membrane</keyword>
<dbReference type="InterPro" id="IPR004704">
    <property type="entry name" value="PTS_IID_man"/>
</dbReference>
<evidence type="ECO:0000313" key="10">
    <source>
        <dbReference type="EMBL" id="MDQ0359647.1"/>
    </source>
</evidence>
<keyword evidence="6 9" id="KW-0812">Transmembrane</keyword>
<accession>A0ABU0DYD2</accession>
<keyword evidence="11" id="KW-1185">Reference proteome</keyword>
<keyword evidence="4" id="KW-0762">Sugar transport</keyword>
<protein>
    <submittedName>
        <fullName evidence="10">PTS system mannose-specific IID component</fullName>
    </submittedName>
</protein>
<comment type="subcellular location">
    <subcellularLocation>
        <location evidence="1">Cell membrane</location>
        <topology evidence="1">Multi-pass membrane protein</topology>
    </subcellularLocation>
</comment>
<evidence type="ECO:0000256" key="4">
    <source>
        <dbReference type="ARBA" id="ARBA00022597"/>
    </source>
</evidence>
<evidence type="ECO:0000256" key="9">
    <source>
        <dbReference type="SAM" id="Phobius"/>
    </source>
</evidence>
<gene>
    <name evidence="10" type="ORF">J2S15_000378</name>
</gene>
<dbReference type="InterPro" id="IPR050303">
    <property type="entry name" value="GatZ_KbaZ_carbometab"/>
</dbReference>
<organism evidence="10 11">
    <name type="scientific">Breznakia pachnodae</name>
    <dbReference type="NCBI Taxonomy" id="265178"/>
    <lineage>
        <taxon>Bacteria</taxon>
        <taxon>Bacillati</taxon>
        <taxon>Bacillota</taxon>
        <taxon>Erysipelotrichia</taxon>
        <taxon>Erysipelotrichales</taxon>
        <taxon>Erysipelotrichaceae</taxon>
        <taxon>Breznakia</taxon>
    </lineage>
</organism>
<feature type="transmembrane region" description="Helical" evidence="9">
    <location>
        <begin position="228"/>
        <end position="248"/>
    </location>
</feature>
<keyword evidence="7 9" id="KW-1133">Transmembrane helix</keyword>
<dbReference type="Proteomes" id="UP001230220">
    <property type="component" value="Unassembled WGS sequence"/>
</dbReference>
<dbReference type="EMBL" id="JAUSUR010000001">
    <property type="protein sequence ID" value="MDQ0359647.1"/>
    <property type="molecule type" value="Genomic_DNA"/>
</dbReference>
<evidence type="ECO:0000256" key="6">
    <source>
        <dbReference type="ARBA" id="ARBA00022692"/>
    </source>
</evidence>
<proteinExistence type="predicted"/>
<comment type="caution">
    <text evidence="10">The sequence shown here is derived from an EMBL/GenBank/DDBJ whole genome shotgun (WGS) entry which is preliminary data.</text>
</comment>
<reference evidence="10 11" key="1">
    <citation type="submission" date="2023-07" db="EMBL/GenBank/DDBJ databases">
        <title>Genomic Encyclopedia of Type Strains, Phase IV (KMG-IV): sequencing the most valuable type-strain genomes for metagenomic binning, comparative biology and taxonomic classification.</title>
        <authorList>
            <person name="Goeker M."/>
        </authorList>
    </citation>
    <scope>NUCLEOTIDE SEQUENCE [LARGE SCALE GENOMIC DNA]</scope>
    <source>
        <strain evidence="10 11">DSM 16784</strain>
    </source>
</reference>
<dbReference type="Pfam" id="PF03613">
    <property type="entry name" value="EIID-AGA"/>
    <property type="match status" value="1"/>
</dbReference>
<evidence type="ECO:0000256" key="7">
    <source>
        <dbReference type="ARBA" id="ARBA00022989"/>
    </source>
</evidence>
<dbReference type="RefSeq" id="WP_307404934.1">
    <property type="nucleotide sequence ID" value="NZ_JAUSUR010000001.1"/>
</dbReference>